<evidence type="ECO:0000313" key="4">
    <source>
        <dbReference type="Proteomes" id="UP000779574"/>
    </source>
</evidence>
<dbReference type="PANTHER" id="PTHR21310">
    <property type="entry name" value="AMINOGLYCOSIDE PHOSPHOTRANSFERASE-RELATED-RELATED"/>
    <property type="match status" value="1"/>
</dbReference>
<evidence type="ECO:0000256" key="2">
    <source>
        <dbReference type="SAM" id="SignalP"/>
    </source>
</evidence>
<feature type="compositionally biased region" description="Low complexity" evidence="1">
    <location>
        <begin position="233"/>
        <end position="246"/>
    </location>
</feature>
<feature type="signal peptide" evidence="2">
    <location>
        <begin position="1"/>
        <end position="20"/>
    </location>
</feature>
<sequence length="1105" mass="124164">MKDLFLILVLTLLGSMGVLAAPVEQYTKQNSKSLSSSWMPNLHVDQTHSRHHNSSRSTSHGSHQVSVSTHKADKNDIKTKTETQIITEDCSATDDGVRTTVVEMVPTTRVLVVTPSYIKTKTVIETVLYDVTKPASSTRSHRPTKHTLTETVISSSPTTSRSSKKHTRSKSSKTHTRSSKTTESAVPSPSVSSSYSSKKEVVVTTSEVVEVVTVGYTEVSTTMTLTEGDSRLSSTTPAASTKSTGSLHWPPYLTDLSKYAHNTPEPQPTDAVVGDLNNTSSFSTSIRTIHHNKTSKSLTMPDRNWLITLPAALPAASQGANDIVENLSARDDDDDDPDHDYKKYRKPDKAMSKRMSRWSKHHSKSMEKQSDYKQEAQTKSRSLSAKSADKAHSKSIENAKKASKKHHDGDDDQVASVGLDAREVSMAAPATTYVEVTLTTTVLPTQNGTYSISYRTVHASKTGSADVILTSKASKTHSKASSKAHESWRTVCAGLDCLRVPAVPKTTREAEDATMSSTVAEQYPTDVASTVKPWTPKVSPILTDSNGLSSQIKHGFITEQEALDTDTNIIPKLYQKRESDKFRQKLQSSSSHIRELVSRHLHIPESDFVLDEPSAWIEGAFNICLGIELNRERFPHLPQTALIRFPLPFNIGEDFAPGAMDEKLRCEAATYIWMRENCPNIPLPRLLGMGFPGSRTFTAIENENLYNRLHWYLRCAWNWVHGDNTSPYSVHTRNKLTDMGYVLLEWVPSGKMLSSSWNQHRHDKEHTTNLYRGLARTMLDVANVPLPRIGSWTMDDRGVLTLTNRPHLDLTLLWNQTKVPTKVPRDTTYTSADSFVHDTLSYQDQRMTHQMNSILSVDDGVYQLTALVGLRALLPHFFNKESRNGPFILSLPDLHASNIFVDADWNITSIIDLEFAPVVPVQMVHVPYWLTNQGVDQIHGPELEIYKQQYDDFVDILEQEERTLARDNSYSQRLRQEWKTGRLWYVMALSSTNAFPSIFEQHLQPRFFEEDFETHVQGKPLSRLWCEDVDSFIAKKLEDYEVHQDNVRSIFAAAKAEHDASQKDREENKVKQEEKREEETSPKKEGVEISVDAQSNVGQDVMELL</sequence>
<feature type="compositionally biased region" description="Basic and acidic residues" evidence="1">
    <location>
        <begin position="1056"/>
        <end position="1087"/>
    </location>
</feature>
<feature type="chain" id="PRO_5040396782" description="Aminoglycoside phosphotransferase domain-containing protein" evidence="2">
    <location>
        <begin position="21"/>
        <end position="1105"/>
    </location>
</feature>
<dbReference type="EMBL" id="JAHFXF010001185">
    <property type="protein sequence ID" value="KAG9673608.1"/>
    <property type="molecule type" value="Genomic_DNA"/>
</dbReference>
<feature type="region of interest" description="Disordered" evidence="1">
    <location>
        <begin position="327"/>
        <end position="413"/>
    </location>
</feature>
<feature type="region of interest" description="Disordered" evidence="1">
    <location>
        <begin position="46"/>
        <end position="80"/>
    </location>
</feature>
<keyword evidence="2" id="KW-0732">Signal</keyword>
<feature type="compositionally biased region" description="Basic residues" evidence="1">
    <location>
        <begin position="342"/>
        <end position="363"/>
    </location>
</feature>
<feature type="non-terminal residue" evidence="3">
    <location>
        <position position="1"/>
    </location>
</feature>
<proteinExistence type="predicted"/>
<gene>
    <name evidence="3" type="ORF">KCU76_g16475</name>
</gene>
<feature type="compositionally biased region" description="Basic and acidic residues" evidence="1">
    <location>
        <begin position="387"/>
        <end position="400"/>
    </location>
</feature>
<feature type="compositionally biased region" description="Basic residues" evidence="1">
    <location>
        <begin position="162"/>
        <end position="178"/>
    </location>
</feature>
<evidence type="ECO:0000256" key="1">
    <source>
        <dbReference type="SAM" id="MobiDB-lite"/>
    </source>
</evidence>
<accession>A0A9P8E1D1</accession>
<feature type="compositionally biased region" description="Low complexity" evidence="1">
    <location>
        <begin position="179"/>
        <end position="199"/>
    </location>
</feature>
<feature type="region of interest" description="Disordered" evidence="1">
    <location>
        <begin position="1056"/>
        <end position="1105"/>
    </location>
</feature>
<dbReference type="InterPro" id="IPR011009">
    <property type="entry name" value="Kinase-like_dom_sf"/>
</dbReference>
<feature type="region of interest" description="Disordered" evidence="1">
    <location>
        <begin position="134"/>
        <end position="199"/>
    </location>
</feature>
<feature type="compositionally biased region" description="Basic and acidic residues" evidence="1">
    <location>
        <begin position="70"/>
        <end position="80"/>
    </location>
</feature>
<evidence type="ECO:0000313" key="3">
    <source>
        <dbReference type="EMBL" id="KAG9673608.1"/>
    </source>
</evidence>
<feature type="region of interest" description="Disordered" evidence="1">
    <location>
        <begin position="227"/>
        <end position="246"/>
    </location>
</feature>
<dbReference type="SUPFAM" id="SSF56112">
    <property type="entry name" value="Protein kinase-like (PK-like)"/>
    <property type="match status" value="1"/>
</dbReference>
<organism evidence="3 4">
    <name type="scientific">Aureobasidium melanogenum</name>
    <name type="common">Aureobasidium pullulans var. melanogenum</name>
    <dbReference type="NCBI Taxonomy" id="46634"/>
    <lineage>
        <taxon>Eukaryota</taxon>
        <taxon>Fungi</taxon>
        <taxon>Dikarya</taxon>
        <taxon>Ascomycota</taxon>
        <taxon>Pezizomycotina</taxon>
        <taxon>Dothideomycetes</taxon>
        <taxon>Dothideomycetidae</taxon>
        <taxon>Dothideales</taxon>
        <taxon>Saccotheciaceae</taxon>
        <taxon>Aureobasidium</taxon>
    </lineage>
</organism>
<reference evidence="3" key="2">
    <citation type="submission" date="2021-08" db="EMBL/GenBank/DDBJ databases">
        <authorList>
            <person name="Gostincar C."/>
            <person name="Sun X."/>
            <person name="Song Z."/>
            <person name="Gunde-Cimerman N."/>
        </authorList>
    </citation>
    <scope>NUCLEOTIDE SEQUENCE</scope>
    <source>
        <strain evidence="3">EXF-9911</strain>
    </source>
</reference>
<feature type="compositionally biased region" description="Basic and acidic residues" evidence="1">
    <location>
        <begin position="364"/>
        <end position="378"/>
    </location>
</feature>
<name>A0A9P8E1D1_AURME</name>
<dbReference type="AlphaFoldDB" id="A0A9P8E1D1"/>
<dbReference type="OrthoDB" id="3645574at2759"/>
<dbReference type="PANTHER" id="PTHR21310:SF37">
    <property type="entry name" value="AMINOGLYCOSIDE PHOSPHOTRANSFERASE DOMAIN-CONTAINING PROTEIN"/>
    <property type="match status" value="1"/>
</dbReference>
<comment type="caution">
    <text evidence="3">The sequence shown here is derived from an EMBL/GenBank/DDBJ whole genome shotgun (WGS) entry which is preliminary data.</text>
</comment>
<protein>
    <recommendedName>
        <fullName evidence="5">Aminoglycoside phosphotransferase domain-containing protein</fullName>
    </recommendedName>
</protein>
<reference evidence="3" key="1">
    <citation type="journal article" date="2021" name="J Fungi (Basel)">
        <title>Virulence traits and population genomics of the black yeast Aureobasidium melanogenum.</title>
        <authorList>
            <person name="Cernosa A."/>
            <person name="Sun X."/>
            <person name="Gostincar C."/>
            <person name="Fang C."/>
            <person name="Gunde-Cimerman N."/>
            <person name="Song Z."/>
        </authorList>
    </citation>
    <scope>NUCLEOTIDE SEQUENCE</scope>
    <source>
        <strain evidence="3">EXF-9911</strain>
    </source>
</reference>
<dbReference type="Proteomes" id="UP000779574">
    <property type="component" value="Unassembled WGS sequence"/>
</dbReference>
<evidence type="ECO:0008006" key="5">
    <source>
        <dbReference type="Google" id="ProtNLM"/>
    </source>
</evidence>
<dbReference type="InterPro" id="IPR051678">
    <property type="entry name" value="AGP_Transferase"/>
</dbReference>